<feature type="compositionally biased region" description="Polar residues" evidence="11">
    <location>
        <begin position="1198"/>
        <end position="1211"/>
    </location>
</feature>
<dbReference type="InParanoid" id="A0A3Q1IMX6"/>
<dbReference type="PROSITE" id="PS51307">
    <property type="entry name" value="ASD2"/>
    <property type="match status" value="1"/>
</dbReference>
<evidence type="ECO:0000256" key="11">
    <source>
        <dbReference type="SAM" id="MobiDB-lite"/>
    </source>
</evidence>
<feature type="compositionally biased region" description="Polar residues" evidence="11">
    <location>
        <begin position="130"/>
        <end position="147"/>
    </location>
</feature>
<keyword evidence="3" id="KW-0217">Developmental protein</keyword>
<dbReference type="GO" id="GO:0007015">
    <property type="term" value="P:actin filament organization"/>
    <property type="evidence" value="ECO:0007669"/>
    <property type="project" value="TreeGrafter"/>
</dbReference>
<dbReference type="CDD" id="cd06750">
    <property type="entry name" value="PDZ_shroom2_3_4-like"/>
    <property type="match status" value="1"/>
</dbReference>
<feature type="compositionally biased region" description="Basic and acidic residues" evidence="11">
    <location>
        <begin position="898"/>
        <end position="908"/>
    </location>
</feature>
<dbReference type="STRING" id="64144.ENSATEP00000019038"/>
<keyword evidence="10" id="KW-0175">Coiled coil</keyword>
<dbReference type="GO" id="GO:0005874">
    <property type="term" value="C:microtubule"/>
    <property type="evidence" value="ECO:0007669"/>
    <property type="project" value="UniProtKB-KW"/>
</dbReference>
<evidence type="ECO:0000256" key="9">
    <source>
        <dbReference type="PROSITE-ProRule" id="PRU00637"/>
    </source>
</evidence>
<protein>
    <recommendedName>
        <fullName evidence="17">Shroom family member 2</fullName>
    </recommendedName>
</protein>
<dbReference type="PROSITE" id="PS50106">
    <property type="entry name" value="PDZ"/>
    <property type="match status" value="1"/>
</dbReference>
<evidence type="ECO:0000259" key="13">
    <source>
        <dbReference type="PROSITE" id="PS51306"/>
    </source>
</evidence>
<feature type="compositionally biased region" description="Polar residues" evidence="11">
    <location>
        <begin position="1066"/>
        <end position="1082"/>
    </location>
</feature>
<keyword evidence="6" id="KW-0493">Microtubule</keyword>
<feature type="region of interest" description="Disordered" evidence="11">
    <location>
        <begin position="672"/>
        <end position="691"/>
    </location>
</feature>
<dbReference type="Ensembl" id="ENSATET00000019355.3">
    <property type="protein sequence ID" value="ENSATEP00000019038.1"/>
    <property type="gene ID" value="ENSATEG00000013251.3"/>
</dbReference>
<evidence type="ECO:0000256" key="8">
    <source>
        <dbReference type="ARBA" id="ARBA00023212"/>
    </source>
</evidence>
<feature type="domain" description="PDZ" evidence="12">
    <location>
        <begin position="40"/>
        <end position="121"/>
    </location>
</feature>
<keyword evidence="16" id="KW-1185">Reference proteome</keyword>
<evidence type="ECO:0000259" key="14">
    <source>
        <dbReference type="PROSITE" id="PS51307"/>
    </source>
</evidence>
<feature type="region of interest" description="Disordered" evidence="11">
    <location>
        <begin position="125"/>
        <end position="172"/>
    </location>
</feature>
<dbReference type="Gene3D" id="6.10.250.3120">
    <property type="match status" value="1"/>
</dbReference>
<reference evidence="15" key="2">
    <citation type="submission" date="2025-08" db="UniProtKB">
        <authorList>
            <consortium name="Ensembl"/>
        </authorList>
    </citation>
    <scope>IDENTIFICATION</scope>
</reference>
<evidence type="ECO:0000259" key="12">
    <source>
        <dbReference type="PROSITE" id="PS50106"/>
    </source>
</evidence>
<feature type="compositionally biased region" description="Polar residues" evidence="11">
    <location>
        <begin position="384"/>
        <end position="401"/>
    </location>
</feature>
<sequence length="1552" mass="172142">MDAERYKNDPHYTEAENLWHVMQKSGDLDQGSRDVEGWKLVDAFLSGGAPWGFTLSGGLEYREPLLITKIEEGSKAAAVCLQVGDELVSINEIPLTGYRQEAICLVKGSHKTLSLVVKRRNEPISRPHSWHSTKFNESQSEAAKTQSPPMPGWQTRYDPSSSSTDLSSGWEQTNLRRVSDQFSSLGSMDSLEHVPQPYPVGQLSSAKPNNSMEHLGGGKRDSAYSSFSTSSGTPDYTLSKSNTASTENMLYKVSQWDAGGKQTLRQDDRVAYFQIPGVCAGGESPQTEDTAVSRHSTSSRISFGPVWHVPEKKKTASPSPPPPPPTRSDSFAATKVHERGMIITHPEGPDTHVPCKAATENRHSHNLSLKNDCDNLNTTCDKSSHNQFTSNKQYSLSSSDVHQGPHYHRRQHSDKSTFYPQPWTTSGPKPQSVGGYYCSMQELPTNGSAQQFGQNHRRNLSTSLSTIATDQMTESSGQSRYYCVTTCQPSQPNSQTLSGKPEDRISVTGVDLSQTRNGGDSLSPQMVTKVTYHLPQQHSTHSQDSNGYSKHQVTSVLESTITKPNPDDRGSKTGQNTQNAEAQYIVHSPSRQSEQRRSVPLQNREMPPDIRHHSQVSNKISPQATPMLHSLSKDAAGQDEKVAFAEESIESKQIKRTDRFATTLRNEIQMRRAKLQKSKSAEGETESTTTFNNSYKDHLKEAQARVLKATSFRRKDLEPVLLENPAAEALPNYPSSALARKDLTHLPTVTESVTGKLGLTGAQVTRIGGRKRFTTEEKVRSFSEPDKIYEVGVKEDLSHNENASSSLDNQKGIRSKVYTEESQGVPCSAQKQSVQDQQRLGTFAEYEAKWNIQKKPSETRASGWYGSAENILDPGPEERTKAACFHARSKSSPLADMYEQKTPRKSETEYSQPKNKPADQLNTATAFSDRGHSDCKVREKTVEFEHYSVPPPPSMTAANPDCRHKAAPATVNHRHTSASHTLTGSDLPQPEDHSNAEPTSGPRSSPPAPENPPPPENFSCQSEIFTHCSPNSDPNPAFVPTHSAKGDSEQGKGLVDKGQGAEHHPSTSNPESASSPLASSYRPSGLANMEGQRSPSPQFSPQRLSDKPPAPLQHEGSNSMECGPHVLENTNAAVKKVPIRIVHSEGNAEKKTCPFLQHSESVAVESEAPGVNRLGSVGATGEDSVFCAFTRDREPDRVTSTQRDPTPQSGIYMTTVKDHINPNSQQPPQPAEPSNKRTALTTGLTEEDQKRDELARDIMGKDKSLADILDRTKMKTTMDLMEGIFPQEEQLLEGAHQRRKVPSKQTVSRPAEEREKEDNTAAAVTIVTSSTYYSTSAPKAELLIKMKDMQEQEEQEEDSEDELDIDLANKKQELIDSLSKKLQVLREARESLQEDILDNNSLGDEVEARVQQVCKPNELDKFRMFVGDLDKVVSLLLSLSGRLARVENALNSLEEDATPEERRTLIEKRKLLIRQHEDAKELKDNLDRRERVVYDILANYLQEDSLTDYKHFVKMKSALIIEQRKLEDKIKLGEEQLKCLMDSLPIEQRLVL</sequence>
<feature type="region of interest" description="Disordered" evidence="11">
    <location>
        <begin position="891"/>
        <end position="1124"/>
    </location>
</feature>
<feature type="coiled-coil region" evidence="10">
    <location>
        <begin position="1339"/>
        <end position="1395"/>
    </location>
</feature>
<evidence type="ECO:0000256" key="3">
    <source>
        <dbReference type="ARBA" id="ARBA00022473"/>
    </source>
</evidence>
<dbReference type="Pfam" id="PF08688">
    <property type="entry name" value="ASD1"/>
    <property type="match status" value="1"/>
</dbReference>
<feature type="compositionally biased region" description="Basic and acidic residues" evidence="11">
    <location>
        <begin position="929"/>
        <end position="946"/>
    </location>
</feature>
<evidence type="ECO:0008006" key="17">
    <source>
        <dbReference type="Google" id="ProtNLM"/>
    </source>
</evidence>
<dbReference type="GO" id="GO:0030864">
    <property type="term" value="C:cortical actin cytoskeleton"/>
    <property type="evidence" value="ECO:0007669"/>
    <property type="project" value="TreeGrafter"/>
</dbReference>
<feature type="coiled-coil region" evidence="10">
    <location>
        <begin position="1436"/>
        <end position="1489"/>
    </location>
</feature>
<dbReference type="SMART" id="SM00228">
    <property type="entry name" value="PDZ"/>
    <property type="match status" value="1"/>
</dbReference>
<dbReference type="InterPro" id="IPR027685">
    <property type="entry name" value="Shroom_fam"/>
</dbReference>
<feature type="domain" description="ASD2" evidence="14">
    <location>
        <begin position="1252"/>
        <end position="1545"/>
    </location>
</feature>
<dbReference type="Pfam" id="PF08687">
    <property type="entry name" value="ASD2"/>
    <property type="match status" value="1"/>
</dbReference>
<feature type="compositionally biased region" description="Basic and acidic residues" evidence="11">
    <location>
        <begin position="1310"/>
        <end position="1319"/>
    </location>
</feature>
<dbReference type="SUPFAM" id="SSF50156">
    <property type="entry name" value="PDZ domain-like"/>
    <property type="match status" value="1"/>
</dbReference>
<comment type="similarity">
    <text evidence="2">Belongs to the shroom family.</text>
</comment>
<dbReference type="InterPro" id="IPR036034">
    <property type="entry name" value="PDZ_sf"/>
</dbReference>
<dbReference type="OrthoDB" id="10063560at2759"/>
<feature type="domain" description="ASD1" evidence="13">
    <location>
        <begin position="699"/>
        <end position="792"/>
    </location>
</feature>
<dbReference type="FunFam" id="2.30.42.10:FF:000100">
    <property type="entry name" value="Shroom family member 2"/>
    <property type="match status" value="1"/>
</dbReference>
<reference evidence="15" key="3">
    <citation type="submission" date="2025-09" db="UniProtKB">
        <authorList>
            <consortium name="Ensembl"/>
        </authorList>
    </citation>
    <scope>IDENTIFICATION</scope>
</reference>
<dbReference type="GO" id="GO:0016324">
    <property type="term" value="C:apical plasma membrane"/>
    <property type="evidence" value="ECO:0007669"/>
    <property type="project" value="TreeGrafter"/>
</dbReference>
<name>A0A3Q1IMX6_ANATE</name>
<evidence type="ECO:0000256" key="10">
    <source>
        <dbReference type="SAM" id="Coils"/>
    </source>
</evidence>
<keyword evidence="8" id="KW-0206">Cytoskeleton</keyword>
<feature type="compositionally biased region" description="Polar residues" evidence="11">
    <location>
        <begin position="909"/>
        <end position="926"/>
    </location>
</feature>
<dbReference type="Pfam" id="PF00595">
    <property type="entry name" value="PDZ"/>
    <property type="match status" value="1"/>
</dbReference>
<feature type="compositionally biased region" description="Polar residues" evidence="11">
    <location>
        <begin position="1091"/>
        <end position="1103"/>
    </location>
</feature>
<feature type="region of interest" description="Disordered" evidence="11">
    <location>
        <begin position="282"/>
        <end position="331"/>
    </location>
</feature>
<gene>
    <name evidence="15" type="primary">SHROOM2</name>
</gene>
<organism evidence="15 16">
    <name type="scientific">Anabas testudineus</name>
    <name type="common">Climbing perch</name>
    <name type="synonym">Anthias testudineus</name>
    <dbReference type="NCBI Taxonomy" id="64144"/>
    <lineage>
        <taxon>Eukaryota</taxon>
        <taxon>Metazoa</taxon>
        <taxon>Chordata</taxon>
        <taxon>Craniata</taxon>
        <taxon>Vertebrata</taxon>
        <taxon>Euteleostomi</taxon>
        <taxon>Actinopterygii</taxon>
        <taxon>Neopterygii</taxon>
        <taxon>Teleostei</taxon>
        <taxon>Neoteleostei</taxon>
        <taxon>Acanthomorphata</taxon>
        <taxon>Anabantaria</taxon>
        <taxon>Anabantiformes</taxon>
        <taxon>Anabantoidei</taxon>
        <taxon>Anabantidae</taxon>
        <taxon>Anabas</taxon>
    </lineage>
</organism>
<dbReference type="PROSITE" id="PS51306">
    <property type="entry name" value="ASD1"/>
    <property type="match status" value="1"/>
</dbReference>
<feature type="compositionally biased region" description="Polar residues" evidence="11">
    <location>
        <begin position="416"/>
        <end position="427"/>
    </location>
</feature>
<keyword evidence="5" id="KW-0597">Phosphoprotein</keyword>
<feature type="compositionally biased region" description="Polar residues" evidence="11">
    <location>
        <begin position="1018"/>
        <end position="1034"/>
    </location>
</feature>
<keyword evidence="7 9" id="KW-0009">Actin-binding</keyword>
<feature type="region of interest" description="Disordered" evidence="11">
    <location>
        <begin position="384"/>
        <end position="427"/>
    </location>
</feature>
<evidence type="ECO:0000313" key="16">
    <source>
        <dbReference type="Proteomes" id="UP000265040"/>
    </source>
</evidence>
<dbReference type="InterPro" id="IPR001478">
    <property type="entry name" value="PDZ"/>
</dbReference>
<dbReference type="InterPro" id="IPR014799">
    <property type="entry name" value="ASD2_dom"/>
</dbReference>
<evidence type="ECO:0000256" key="7">
    <source>
        <dbReference type="ARBA" id="ARBA00023203"/>
    </source>
</evidence>
<dbReference type="OMA" id="AVWHTRY"/>
<feature type="region of interest" description="Disordered" evidence="11">
    <location>
        <begin position="1294"/>
        <end position="1320"/>
    </location>
</feature>
<evidence type="ECO:0000256" key="5">
    <source>
        <dbReference type="ARBA" id="ARBA00022553"/>
    </source>
</evidence>
<evidence type="ECO:0000256" key="4">
    <source>
        <dbReference type="ARBA" id="ARBA00022490"/>
    </source>
</evidence>
<feature type="compositionally biased region" description="Polar residues" evidence="11">
    <location>
        <begin position="284"/>
        <end position="301"/>
    </location>
</feature>
<comment type="subcellular location">
    <subcellularLocation>
        <location evidence="1">Cytoplasm</location>
        <location evidence="1">Cytoskeleton</location>
    </subcellularLocation>
</comment>
<feature type="compositionally biased region" description="Polar residues" evidence="11">
    <location>
        <begin position="202"/>
        <end position="212"/>
    </location>
</feature>
<dbReference type="GO" id="GO:0005912">
    <property type="term" value="C:adherens junction"/>
    <property type="evidence" value="ECO:0007669"/>
    <property type="project" value="TreeGrafter"/>
</dbReference>
<feature type="compositionally biased region" description="Pro residues" evidence="11">
    <location>
        <begin position="1004"/>
        <end position="1016"/>
    </location>
</feature>
<evidence type="ECO:0000256" key="2">
    <source>
        <dbReference type="ARBA" id="ARBA00006469"/>
    </source>
</evidence>
<evidence type="ECO:0000256" key="6">
    <source>
        <dbReference type="ARBA" id="ARBA00022701"/>
    </source>
</evidence>
<feature type="region of interest" description="Disordered" evidence="11">
    <location>
        <begin position="582"/>
        <end position="615"/>
    </location>
</feature>
<dbReference type="InterPro" id="IPR014800">
    <property type="entry name" value="ASD1_dom"/>
</dbReference>
<dbReference type="GeneTree" id="ENSGT00940000155212"/>
<dbReference type="GO" id="GO:0043296">
    <property type="term" value="C:apical junction complex"/>
    <property type="evidence" value="ECO:0007669"/>
    <property type="project" value="TreeGrafter"/>
</dbReference>
<evidence type="ECO:0000256" key="1">
    <source>
        <dbReference type="ARBA" id="ARBA00004245"/>
    </source>
</evidence>
<feature type="region of interest" description="Disordered" evidence="11">
    <location>
        <begin position="1192"/>
        <end position="1211"/>
    </location>
</feature>
<feature type="region of interest" description="Disordered" evidence="11">
    <location>
        <begin position="1218"/>
        <end position="1250"/>
    </location>
</feature>
<evidence type="ECO:0000313" key="15">
    <source>
        <dbReference type="Ensembl" id="ENSATEP00000019038.1"/>
    </source>
</evidence>
<dbReference type="PANTHER" id="PTHR15012:SF8">
    <property type="entry name" value="PROTEIN SHROOM2"/>
    <property type="match status" value="1"/>
</dbReference>
<accession>A0A3Q1IMX6</accession>
<feature type="region of interest" description="Disordered" evidence="11">
    <location>
        <begin position="187"/>
        <end position="239"/>
    </location>
</feature>
<dbReference type="PANTHER" id="PTHR15012">
    <property type="entry name" value="APICAL PROTEIN/SHROOM-RELATED"/>
    <property type="match status" value="1"/>
</dbReference>
<keyword evidence="4" id="KW-0963">Cytoplasm</keyword>
<dbReference type="Gene3D" id="2.30.42.10">
    <property type="match status" value="1"/>
</dbReference>
<proteinExistence type="inferred from homology"/>
<dbReference type="GO" id="GO:0051015">
    <property type="term" value="F:actin filament binding"/>
    <property type="evidence" value="ECO:0007669"/>
    <property type="project" value="InterPro"/>
</dbReference>
<feature type="region of interest" description="Disordered" evidence="11">
    <location>
        <begin position="535"/>
        <end position="555"/>
    </location>
</feature>
<dbReference type="Proteomes" id="UP000265040">
    <property type="component" value="Chromosome 4"/>
</dbReference>
<reference evidence="15" key="1">
    <citation type="submission" date="2021-04" db="EMBL/GenBank/DDBJ databases">
        <authorList>
            <consortium name="Wellcome Sanger Institute Data Sharing"/>
        </authorList>
    </citation>
    <scope>NUCLEOTIDE SEQUENCE [LARGE SCALE GENOMIC DNA]</scope>
</reference>